<dbReference type="PANTHER" id="PTHR11040">
    <property type="entry name" value="ZINC/IRON TRANSPORTER"/>
    <property type="match status" value="1"/>
</dbReference>
<feature type="transmembrane region" description="Helical" evidence="6">
    <location>
        <begin position="370"/>
        <end position="391"/>
    </location>
</feature>
<evidence type="ECO:0000313" key="7">
    <source>
        <dbReference type="EMBL" id="ESO04606.1"/>
    </source>
</evidence>
<reference evidence="8" key="3">
    <citation type="submission" date="2015-06" db="UniProtKB">
        <authorList>
            <consortium name="EnsemblMetazoa"/>
        </authorList>
    </citation>
    <scope>IDENTIFICATION</scope>
</reference>
<keyword evidence="4 6" id="KW-0472">Membrane</keyword>
<reference evidence="9" key="1">
    <citation type="submission" date="2012-12" db="EMBL/GenBank/DDBJ databases">
        <authorList>
            <person name="Hellsten U."/>
            <person name="Grimwood J."/>
            <person name="Chapman J.A."/>
            <person name="Shapiro H."/>
            <person name="Aerts A."/>
            <person name="Otillar R.P."/>
            <person name="Terry A.Y."/>
            <person name="Boore J.L."/>
            <person name="Simakov O."/>
            <person name="Marletaz F."/>
            <person name="Cho S.-J."/>
            <person name="Edsinger-Gonzales E."/>
            <person name="Havlak P."/>
            <person name="Kuo D.-H."/>
            <person name="Larsson T."/>
            <person name="Lv J."/>
            <person name="Arendt D."/>
            <person name="Savage R."/>
            <person name="Osoegawa K."/>
            <person name="de Jong P."/>
            <person name="Lindberg D.R."/>
            <person name="Seaver E.C."/>
            <person name="Weisblat D.A."/>
            <person name="Putnam N.H."/>
            <person name="Grigoriev I.V."/>
            <person name="Rokhsar D.S."/>
        </authorList>
    </citation>
    <scope>NUCLEOTIDE SEQUENCE</scope>
</reference>
<dbReference type="Pfam" id="PF02535">
    <property type="entry name" value="Zip"/>
    <property type="match status" value="1"/>
</dbReference>
<dbReference type="InParanoid" id="T1FT62"/>
<feature type="transmembrane region" description="Helical" evidence="6">
    <location>
        <begin position="403"/>
        <end position="422"/>
    </location>
</feature>
<keyword evidence="3 6" id="KW-1133">Transmembrane helix</keyword>
<comment type="subcellular location">
    <subcellularLocation>
        <location evidence="1">Membrane</location>
        <topology evidence="1">Multi-pass membrane protein</topology>
    </subcellularLocation>
</comment>
<evidence type="ECO:0000313" key="8">
    <source>
        <dbReference type="EnsemblMetazoa" id="HelroP191647"/>
    </source>
</evidence>
<keyword evidence="2 6" id="KW-0812">Transmembrane</keyword>
<accession>T1FT62</accession>
<feature type="region of interest" description="Disordered" evidence="5">
    <location>
        <begin position="191"/>
        <end position="253"/>
    </location>
</feature>
<proteinExistence type="predicted"/>
<dbReference type="OMA" id="TEEIREW"/>
<name>T1FT62_HELRO</name>
<reference evidence="7 9" key="2">
    <citation type="journal article" date="2013" name="Nature">
        <title>Insights into bilaterian evolution from three spiralian genomes.</title>
        <authorList>
            <person name="Simakov O."/>
            <person name="Marletaz F."/>
            <person name="Cho S.J."/>
            <person name="Edsinger-Gonzales E."/>
            <person name="Havlak P."/>
            <person name="Hellsten U."/>
            <person name="Kuo D.H."/>
            <person name="Larsson T."/>
            <person name="Lv J."/>
            <person name="Arendt D."/>
            <person name="Savage R."/>
            <person name="Osoegawa K."/>
            <person name="de Jong P."/>
            <person name="Grimwood J."/>
            <person name="Chapman J.A."/>
            <person name="Shapiro H."/>
            <person name="Aerts A."/>
            <person name="Otillar R.P."/>
            <person name="Terry A.Y."/>
            <person name="Boore J.L."/>
            <person name="Grigoriev I.V."/>
            <person name="Lindberg D.R."/>
            <person name="Seaver E.C."/>
            <person name="Weisblat D.A."/>
            <person name="Putnam N.H."/>
            <person name="Rokhsar D.S."/>
        </authorList>
    </citation>
    <scope>NUCLEOTIDE SEQUENCE</scope>
</reference>
<feature type="transmembrane region" description="Helical" evidence="6">
    <location>
        <begin position="6"/>
        <end position="26"/>
    </location>
</feature>
<evidence type="ECO:0000256" key="2">
    <source>
        <dbReference type="ARBA" id="ARBA00022692"/>
    </source>
</evidence>
<dbReference type="FunCoup" id="T1FT62">
    <property type="interactions" value="274"/>
</dbReference>
<evidence type="ECO:0000256" key="3">
    <source>
        <dbReference type="ARBA" id="ARBA00022989"/>
    </source>
</evidence>
<dbReference type="GO" id="GO:0071577">
    <property type="term" value="P:zinc ion transmembrane transport"/>
    <property type="evidence" value="ECO:0000318"/>
    <property type="project" value="GO_Central"/>
</dbReference>
<feature type="transmembrane region" description="Helical" evidence="6">
    <location>
        <begin position="82"/>
        <end position="104"/>
    </location>
</feature>
<dbReference type="Proteomes" id="UP000015101">
    <property type="component" value="Unassembled WGS sequence"/>
</dbReference>
<protein>
    <submittedName>
        <fullName evidence="7 8">Uncharacterized protein</fullName>
    </submittedName>
</protein>
<dbReference type="KEGG" id="hro:HELRODRAFT_191647"/>
<feature type="transmembrane region" description="Helical" evidence="6">
    <location>
        <begin position="337"/>
        <end position="358"/>
    </location>
</feature>
<dbReference type="AlphaFoldDB" id="T1FT62"/>
<dbReference type="EMBL" id="KB096457">
    <property type="protein sequence ID" value="ESO04606.1"/>
    <property type="molecule type" value="Genomic_DNA"/>
</dbReference>
<dbReference type="EnsemblMetazoa" id="HelroT191647">
    <property type="protein sequence ID" value="HelroP191647"/>
    <property type="gene ID" value="HelroG191647"/>
</dbReference>
<sequence length="459" mass="51419">MERWVIKVFTLMGTFLLPLFSTLLPYRLSHCIDQRGQAGKRILSYLMCFGGGIFFGTYLLHMGPEVRMLLHESLLKPYNIDYPLSDLFTGIGFFVVLFAEKIVLRCNKKRLEHKRQSMYINETEEIREWTPPPGHVCANPTDTCQPCIMGLPCIGRDGKVIHEIDDDGNLRPISGAHVEGLTMMTALKNKHDDTNYSRDGSGDGSTGDNYESKSREKQVFSTSKTSDGDFSADSNHRYQRRSSLKTRPELHRRERKISEVASLNGFGQNEHTHTSTRSIILILALSLHRIFEGMSVGLQKSTQDVLNLFLAVMCHETVIGFSLGLQFVKSKFPLRRLVVTSLVCSIIMPVGVAIGTVMTEIGHQSQELDISNGVLQAFAMGTFIYVTFFEILQEEIDPEDTSIGKVIFIALGFSMMALLTLIPEEHVSEISELGTPSNSTENITNALLSNMTSFYSTNH</sequence>
<evidence type="ECO:0000313" key="9">
    <source>
        <dbReference type="Proteomes" id="UP000015101"/>
    </source>
</evidence>
<dbReference type="GeneID" id="20212009"/>
<dbReference type="PANTHER" id="PTHR11040:SF140">
    <property type="entry name" value="ZRT (ZRT), IRT- (IRT-) LIKE PROTEIN TRANSPORTER"/>
    <property type="match status" value="1"/>
</dbReference>
<evidence type="ECO:0000256" key="4">
    <source>
        <dbReference type="ARBA" id="ARBA00023136"/>
    </source>
</evidence>
<evidence type="ECO:0000256" key="5">
    <source>
        <dbReference type="SAM" id="MobiDB-lite"/>
    </source>
</evidence>
<dbReference type="HOGENOM" id="CLU_040462_1_1_1"/>
<dbReference type="GO" id="GO:0005886">
    <property type="term" value="C:plasma membrane"/>
    <property type="evidence" value="ECO:0000318"/>
    <property type="project" value="GO_Central"/>
</dbReference>
<feature type="transmembrane region" description="Helical" evidence="6">
    <location>
        <begin position="42"/>
        <end position="62"/>
    </location>
</feature>
<dbReference type="InterPro" id="IPR003689">
    <property type="entry name" value="ZIP"/>
</dbReference>
<evidence type="ECO:0000256" key="6">
    <source>
        <dbReference type="SAM" id="Phobius"/>
    </source>
</evidence>
<gene>
    <name evidence="8" type="primary">20212009</name>
    <name evidence="7" type="ORF">HELRODRAFT_191647</name>
</gene>
<dbReference type="GO" id="GO:0005385">
    <property type="term" value="F:zinc ion transmembrane transporter activity"/>
    <property type="evidence" value="ECO:0000318"/>
    <property type="project" value="GO_Central"/>
</dbReference>
<dbReference type="EMBL" id="AMQM01004146">
    <property type="status" value="NOT_ANNOTATED_CDS"/>
    <property type="molecule type" value="Genomic_DNA"/>
</dbReference>
<keyword evidence="9" id="KW-1185">Reference proteome</keyword>
<organism evidence="8 9">
    <name type="scientific">Helobdella robusta</name>
    <name type="common">Californian leech</name>
    <dbReference type="NCBI Taxonomy" id="6412"/>
    <lineage>
        <taxon>Eukaryota</taxon>
        <taxon>Metazoa</taxon>
        <taxon>Spiralia</taxon>
        <taxon>Lophotrochozoa</taxon>
        <taxon>Annelida</taxon>
        <taxon>Clitellata</taxon>
        <taxon>Hirudinea</taxon>
        <taxon>Rhynchobdellida</taxon>
        <taxon>Glossiphoniidae</taxon>
        <taxon>Helobdella</taxon>
    </lineage>
</organism>
<dbReference type="RefSeq" id="XP_009017185.1">
    <property type="nucleotide sequence ID" value="XM_009018937.1"/>
</dbReference>
<dbReference type="eggNOG" id="KOG1558">
    <property type="taxonomic scope" value="Eukaryota"/>
</dbReference>
<dbReference type="STRING" id="6412.T1FT62"/>
<dbReference type="CTD" id="20212009"/>
<evidence type="ECO:0000256" key="1">
    <source>
        <dbReference type="ARBA" id="ARBA00004141"/>
    </source>
</evidence>
<dbReference type="OrthoDB" id="448280at2759"/>